<sequence>MALVTDKPEGLSSGNDLDDIPDDPTTPAAYLSFGQTPYALDNPPAIGEKRTYVVRVECTGESESVRNDGEHRYGRKLNILWAVGEGQPKPPDPSDEQPGLFDDDGDQDDETDVDDEE</sequence>
<feature type="region of interest" description="Disordered" evidence="1">
    <location>
        <begin position="1"/>
        <end position="44"/>
    </location>
</feature>
<evidence type="ECO:0000313" key="3">
    <source>
        <dbReference type="Proteomes" id="UP000252015"/>
    </source>
</evidence>
<feature type="region of interest" description="Disordered" evidence="1">
    <location>
        <begin position="83"/>
        <end position="117"/>
    </location>
</feature>
<evidence type="ECO:0000313" key="2">
    <source>
        <dbReference type="EMBL" id="SRX93587.1"/>
    </source>
</evidence>
<dbReference type="RefSeq" id="WP_113963563.1">
    <property type="nucleotide sequence ID" value="NZ_UEGW01000001.1"/>
</dbReference>
<dbReference type="AlphaFoldDB" id="A0A375YXK5"/>
<feature type="compositionally biased region" description="Acidic residues" evidence="1">
    <location>
        <begin position="101"/>
        <end position="117"/>
    </location>
</feature>
<dbReference type="EMBL" id="UEGW01000001">
    <property type="protein sequence ID" value="SRX93587.1"/>
    <property type="molecule type" value="Genomic_DNA"/>
</dbReference>
<gene>
    <name evidence="2" type="ORF">MSP7336_01826</name>
</gene>
<dbReference type="Proteomes" id="UP000252015">
    <property type="component" value="Unassembled WGS sequence"/>
</dbReference>
<organism evidence="2 3">
    <name type="scientific">Mycobacterium shimoidei</name>
    <dbReference type="NCBI Taxonomy" id="29313"/>
    <lineage>
        <taxon>Bacteria</taxon>
        <taxon>Bacillati</taxon>
        <taxon>Actinomycetota</taxon>
        <taxon>Actinomycetes</taxon>
        <taxon>Mycobacteriales</taxon>
        <taxon>Mycobacteriaceae</taxon>
        <taxon>Mycobacterium</taxon>
    </lineage>
</organism>
<keyword evidence="3" id="KW-1185">Reference proteome</keyword>
<name>A0A375YXK5_MYCSH</name>
<protein>
    <submittedName>
        <fullName evidence="2">Uncharacterized protein</fullName>
    </submittedName>
</protein>
<proteinExistence type="predicted"/>
<evidence type="ECO:0000256" key="1">
    <source>
        <dbReference type="SAM" id="MobiDB-lite"/>
    </source>
</evidence>
<accession>A0A375YXK5</accession>
<reference evidence="2 3" key="1">
    <citation type="submission" date="2018-05" db="EMBL/GenBank/DDBJ databases">
        <authorList>
            <consortium name="IHU Genomes"/>
        </authorList>
    </citation>
    <scope>NUCLEOTIDE SEQUENCE [LARGE SCALE GENOMIC DNA]</scope>
    <source>
        <strain evidence="2 3">P7336</strain>
    </source>
</reference>